<dbReference type="STRING" id="490622.A0A395NJ24"/>
<sequence>MKFTSVALAFAAFGAYSSALLDRDLQDRDLRTIQGVLNKVSSAITSLDNAARSFSGNTKPVVDKAKELINTINIGKTTVDGSGGLGPIEASNLISPVQALNKKAETLANNFVAHRRDIEKANGCSIVRDNLDQISRSSRNLINSIISKVPRVVQSSARELASGLIEIFDQVKDNFSPNKCRDSGPRLSKPRSAAATTEISLVGGSTSIPTWTSKASTQARVPTTTTTPAIPAPAVTAGAAVMAPASMLAMVIAAVLLW</sequence>
<name>A0A395NJ24_TRIAR</name>
<keyword evidence="2" id="KW-0732">Signal</keyword>
<keyword evidence="1" id="KW-0472">Membrane</keyword>
<feature type="transmembrane region" description="Helical" evidence="1">
    <location>
        <begin position="234"/>
        <end position="257"/>
    </location>
</feature>
<dbReference type="PANTHER" id="PTHR38123">
    <property type="entry name" value="CELL WALL SERINE-THREONINE-RICH GALACTOMANNOPROTEIN MP1 (AFU_ORTHOLOGUE AFUA_4G03240)"/>
    <property type="match status" value="1"/>
</dbReference>
<dbReference type="InterPro" id="IPR021054">
    <property type="entry name" value="Cell_wall_mannoprotein_1"/>
</dbReference>
<accession>A0A395NJ24</accession>
<feature type="signal peptide" evidence="2">
    <location>
        <begin position="1"/>
        <end position="19"/>
    </location>
</feature>
<evidence type="ECO:0000313" key="3">
    <source>
        <dbReference type="EMBL" id="RFU75823.1"/>
    </source>
</evidence>
<keyword evidence="1" id="KW-0812">Transmembrane</keyword>
<dbReference type="AlphaFoldDB" id="A0A395NJ24"/>
<keyword evidence="1" id="KW-1133">Transmembrane helix</keyword>
<keyword evidence="4" id="KW-1185">Reference proteome</keyword>
<protein>
    <submittedName>
        <fullName evidence="3">Cell wall</fullName>
    </submittedName>
</protein>
<dbReference type="PANTHER" id="PTHR38123:SF6">
    <property type="entry name" value="CELL WALL SERINE-THREONINE-RICH GALACTOMANNOPROTEIN MP1 (AFU_ORTHOLOGUE AFUA_4G03240)"/>
    <property type="match status" value="1"/>
</dbReference>
<feature type="chain" id="PRO_5017287927" evidence="2">
    <location>
        <begin position="20"/>
        <end position="258"/>
    </location>
</feature>
<dbReference type="Proteomes" id="UP000266272">
    <property type="component" value="Unassembled WGS sequence"/>
</dbReference>
<dbReference type="EMBL" id="PXOA01000408">
    <property type="protein sequence ID" value="RFU75823.1"/>
    <property type="molecule type" value="Genomic_DNA"/>
</dbReference>
<evidence type="ECO:0000256" key="2">
    <source>
        <dbReference type="SAM" id="SignalP"/>
    </source>
</evidence>
<dbReference type="OrthoDB" id="2422134at2759"/>
<organism evidence="3 4">
    <name type="scientific">Trichoderma arundinaceum</name>
    <dbReference type="NCBI Taxonomy" id="490622"/>
    <lineage>
        <taxon>Eukaryota</taxon>
        <taxon>Fungi</taxon>
        <taxon>Dikarya</taxon>
        <taxon>Ascomycota</taxon>
        <taxon>Pezizomycotina</taxon>
        <taxon>Sordariomycetes</taxon>
        <taxon>Hypocreomycetidae</taxon>
        <taxon>Hypocreales</taxon>
        <taxon>Hypocreaceae</taxon>
        <taxon>Trichoderma</taxon>
    </lineage>
</organism>
<comment type="caution">
    <text evidence="3">The sequence shown here is derived from an EMBL/GenBank/DDBJ whole genome shotgun (WGS) entry which is preliminary data.</text>
</comment>
<evidence type="ECO:0000256" key="1">
    <source>
        <dbReference type="SAM" id="Phobius"/>
    </source>
</evidence>
<gene>
    <name evidence="3" type="ORF">TARUN_6424</name>
</gene>
<dbReference type="GO" id="GO:0005576">
    <property type="term" value="C:extracellular region"/>
    <property type="evidence" value="ECO:0007669"/>
    <property type="project" value="TreeGrafter"/>
</dbReference>
<dbReference type="Gene3D" id="1.20.1280.140">
    <property type="match status" value="1"/>
</dbReference>
<proteinExistence type="predicted"/>
<reference evidence="3 4" key="1">
    <citation type="journal article" date="2018" name="PLoS Pathog.">
        <title>Evolution of structural diversity of trichothecenes, a family of toxins produced by plant pathogenic and entomopathogenic fungi.</title>
        <authorList>
            <person name="Proctor R.H."/>
            <person name="McCormick S.P."/>
            <person name="Kim H.S."/>
            <person name="Cardoza R.E."/>
            <person name="Stanley A.M."/>
            <person name="Lindo L."/>
            <person name="Kelly A."/>
            <person name="Brown D.W."/>
            <person name="Lee T."/>
            <person name="Vaughan M.M."/>
            <person name="Alexander N.J."/>
            <person name="Busman M."/>
            <person name="Gutierrez S."/>
        </authorList>
    </citation>
    <scope>NUCLEOTIDE SEQUENCE [LARGE SCALE GENOMIC DNA]</scope>
    <source>
        <strain evidence="3 4">IBT 40837</strain>
    </source>
</reference>
<evidence type="ECO:0000313" key="4">
    <source>
        <dbReference type="Proteomes" id="UP000266272"/>
    </source>
</evidence>
<dbReference type="Pfam" id="PF12296">
    <property type="entry name" value="HsbA"/>
    <property type="match status" value="1"/>
</dbReference>